<name>A0A8X6VC22_TRICX</name>
<accession>A0A8X6VC22</accession>
<keyword evidence="2" id="KW-1185">Reference proteome</keyword>
<dbReference type="AlphaFoldDB" id="A0A8X6VC22"/>
<dbReference type="EMBL" id="BMAU01021232">
    <property type="protein sequence ID" value="GFY01989.1"/>
    <property type="molecule type" value="Genomic_DNA"/>
</dbReference>
<gene>
    <name evidence="1" type="ORF">TNCV_5098501</name>
</gene>
<sequence length="78" mass="8928">MSTNLQNPVSMKLHAASIQGRVAIPKLLVSAHNAMKMQLCRDHLNWAQRQWEQFICYAMAFGDGPRHFEPWSSDVDDT</sequence>
<reference evidence="1" key="1">
    <citation type="submission" date="2020-08" db="EMBL/GenBank/DDBJ databases">
        <title>Multicomponent nature underlies the extraordinary mechanical properties of spider dragline silk.</title>
        <authorList>
            <person name="Kono N."/>
            <person name="Nakamura H."/>
            <person name="Mori M."/>
            <person name="Yoshida Y."/>
            <person name="Ohtoshi R."/>
            <person name="Malay A.D."/>
            <person name="Moran D.A.P."/>
            <person name="Tomita M."/>
            <person name="Numata K."/>
            <person name="Arakawa K."/>
        </authorList>
    </citation>
    <scope>NUCLEOTIDE SEQUENCE</scope>
</reference>
<evidence type="ECO:0000313" key="2">
    <source>
        <dbReference type="Proteomes" id="UP000887159"/>
    </source>
</evidence>
<dbReference type="Proteomes" id="UP000887159">
    <property type="component" value="Unassembled WGS sequence"/>
</dbReference>
<evidence type="ECO:0000313" key="1">
    <source>
        <dbReference type="EMBL" id="GFY01989.1"/>
    </source>
</evidence>
<organism evidence="1 2">
    <name type="scientific">Trichonephila clavipes</name>
    <name type="common">Golden silk orbweaver</name>
    <name type="synonym">Nephila clavipes</name>
    <dbReference type="NCBI Taxonomy" id="2585209"/>
    <lineage>
        <taxon>Eukaryota</taxon>
        <taxon>Metazoa</taxon>
        <taxon>Ecdysozoa</taxon>
        <taxon>Arthropoda</taxon>
        <taxon>Chelicerata</taxon>
        <taxon>Arachnida</taxon>
        <taxon>Araneae</taxon>
        <taxon>Araneomorphae</taxon>
        <taxon>Entelegynae</taxon>
        <taxon>Araneoidea</taxon>
        <taxon>Nephilidae</taxon>
        <taxon>Trichonephila</taxon>
    </lineage>
</organism>
<protein>
    <submittedName>
        <fullName evidence="1">Uncharacterized protein</fullName>
    </submittedName>
</protein>
<comment type="caution">
    <text evidence="1">The sequence shown here is derived from an EMBL/GenBank/DDBJ whole genome shotgun (WGS) entry which is preliminary data.</text>
</comment>
<proteinExistence type="predicted"/>